<evidence type="ECO:0000259" key="11">
    <source>
        <dbReference type="PROSITE" id="PS50192"/>
    </source>
</evidence>
<keyword evidence="14" id="KW-1185">Reference proteome</keyword>
<dbReference type="CDD" id="cd06225">
    <property type="entry name" value="HAMP"/>
    <property type="match status" value="1"/>
</dbReference>
<evidence type="ECO:0000259" key="12">
    <source>
        <dbReference type="PROSITE" id="PS50885"/>
    </source>
</evidence>
<comment type="subcellular location">
    <subcellularLocation>
        <location evidence="1">Cell inner membrane</location>
        <topology evidence="1">Multi-pass membrane protein</topology>
    </subcellularLocation>
</comment>
<comment type="similarity">
    <text evidence="7">Belongs to the methyl-accepting chemotaxis (MCP) protein family.</text>
</comment>
<reference evidence="13 14" key="1">
    <citation type="submission" date="2023-08" db="EMBL/GenBank/DDBJ databases">
        <title>Pleionea litopenaei sp. nov., isolated from stomach of juvenile Litopenaeus vannamei.</title>
        <authorList>
            <person name="Rho A.M."/>
            <person name="Hwang C.Y."/>
        </authorList>
    </citation>
    <scope>NUCLEOTIDE SEQUENCE [LARGE SCALE GENOMIC DNA]</scope>
    <source>
        <strain evidence="13 14">HL-JVS1</strain>
    </source>
</reference>
<dbReference type="PROSITE" id="PS50111">
    <property type="entry name" value="CHEMOTAXIS_TRANSDUC_2"/>
    <property type="match status" value="1"/>
</dbReference>
<dbReference type="InterPro" id="IPR004089">
    <property type="entry name" value="MCPsignal_dom"/>
</dbReference>
<protein>
    <submittedName>
        <fullName evidence="13">Methyl-accepting chemotaxis protein</fullName>
    </submittedName>
</protein>
<keyword evidence="4 9" id="KW-1133">Transmembrane helix</keyword>
<evidence type="ECO:0000313" key="14">
    <source>
        <dbReference type="Proteomes" id="UP001239782"/>
    </source>
</evidence>
<dbReference type="InterPro" id="IPR004090">
    <property type="entry name" value="Chemotax_Me-accpt_rcpt"/>
</dbReference>
<dbReference type="RefSeq" id="WP_309200797.1">
    <property type="nucleotide sequence ID" value="NZ_CP133548.1"/>
</dbReference>
<evidence type="ECO:0000256" key="4">
    <source>
        <dbReference type="ARBA" id="ARBA00022989"/>
    </source>
</evidence>
<dbReference type="Gene3D" id="6.10.340.10">
    <property type="match status" value="1"/>
</dbReference>
<dbReference type="GO" id="GO:0004888">
    <property type="term" value="F:transmembrane signaling receptor activity"/>
    <property type="evidence" value="ECO:0007669"/>
    <property type="project" value="InterPro"/>
</dbReference>
<dbReference type="KEGG" id="plei:Q9312_10505"/>
<dbReference type="FunFam" id="1.10.287.950:FF:000001">
    <property type="entry name" value="Methyl-accepting chemotaxis sensory transducer"/>
    <property type="match status" value="1"/>
</dbReference>
<dbReference type="InterPro" id="IPR000727">
    <property type="entry name" value="T_SNARE_dom"/>
</dbReference>
<dbReference type="SMART" id="SM00283">
    <property type="entry name" value="MA"/>
    <property type="match status" value="1"/>
</dbReference>
<feature type="domain" description="Methyl-accepting transducer" evidence="10">
    <location>
        <begin position="366"/>
        <end position="602"/>
    </location>
</feature>
<dbReference type="PANTHER" id="PTHR32089:SF119">
    <property type="entry name" value="METHYL-ACCEPTING CHEMOTAXIS PROTEIN CTPL"/>
    <property type="match status" value="1"/>
</dbReference>
<dbReference type="SUPFAM" id="SSF103190">
    <property type="entry name" value="Sensory domain-like"/>
    <property type="match status" value="1"/>
</dbReference>
<keyword evidence="6 8" id="KW-0807">Transducer</keyword>
<keyword evidence="2" id="KW-0997">Cell inner membrane</keyword>
<dbReference type="Proteomes" id="UP001239782">
    <property type="component" value="Chromosome"/>
</dbReference>
<evidence type="ECO:0000256" key="7">
    <source>
        <dbReference type="ARBA" id="ARBA00029447"/>
    </source>
</evidence>
<evidence type="ECO:0000256" key="2">
    <source>
        <dbReference type="ARBA" id="ARBA00022519"/>
    </source>
</evidence>
<keyword evidence="3 9" id="KW-0812">Transmembrane</keyword>
<dbReference type="InterPro" id="IPR029150">
    <property type="entry name" value="dCache_3"/>
</dbReference>
<proteinExistence type="inferred from homology"/>
<dbReference type="PROSITE" id="PS50885">
    <property type="entry name" value="HAMP"/>
    <property type="match status" value="1"/>
</dbReference>
<dbReference type="InterPro" id="IPR029151">
    <property type="entry name" value="Sensor-like_sf"/>
</dbReference>
<evidence type="ECO:0000259" key="10">
    <source>
        <dbReference type="PROSITE" id="PS50111"/>
    </source>
</evidence>
<dbReference type="SMART" id="SM00304">
    <property type="entry name" value="HAMP"/>
    <property type="match status" value="1"/>
</dbReference>
<dbReference type="EMBL" id="CP133548">
    <property type="protein sequence ID" value="WMS85644.1"/>
    <property type="molecule type" value="Genomic_DNA"/>
</dbReference>
<dbReference type="Pfam" id="PF14827">
    <property type="entry name" value="dCache_3"/>
    <property type="match status" value="1"/>
</dbReference>
<dbReference type="GO" id="GO:0007165">
    <property type="term" value="P:signal transduction"/>
    <property type="evidence" value="ECO:0007669"/>
    <property type="project" value="UniProtKB-KW"/>
</dbReference>
<dbReference type="GO" id="GO:0006935">
    <property type="term" value="P:chemotaxis"/>
    <property type="evidence" value="ECO:0007669"/>
    <property type="project" value="InterPro"/>
</dbReference>
<dbReference type="PANTHER" id="PTHR32089">
    <property type="entry name" value="METHYL-ACCEPTING CHEMOTAXIS PROTEIN MCPB"/>
    <property type="match status" value="1"/>
</dbReference>
<feature type="transmembrane region" description="Helical" evidence="9">
    <location>
        <begin position="12"/>
        <end position="31"/>
    </location>
</feature>
<keyword evidence="2" id="KW-1003">Cell membrane</keyword>
<feature type="domain" description="T-SNARE coiled-coil homology" evidence="11">
    <location>
        <begin position="553"/>
        <end position="615"/>
    </location>
</feature>
<dbReference type="Pfam" id="PF00015">
    <property type="entry name" value="MCPsignal"/>
    <property type="match status" value="1"/>
</dbReference>
<evidence type="ECO:0000256" key="8">
    <source>
        <dbReference type="PROSITE-ProRule" id="PRU00284"/>
    </source>
</evidence>
<dbReference type="PRINTS" id="PR00260">
    <property type="entry name" value="CHEMTRNSDUCR"/>
</dbReference>
<sequence length="638" mass="68582">MFKNLNINMKIGLGVILSVIVTILLVSILSISNMKSVLMQAEARELETYYRQVLSQIEEEGRVAEMMSALVGNIPEVQQRLANKERDALAQMLVPSFNVLKSNPDYAVRQFQFHLPPATSFLRVHKPEKFGDDLSSFRSTVVSTNTSVKAIRGLEKGVAGLGSRGMVPVKFQGKHIGSLEFGMSFGQTFFDNFKQQNNIDIALHLVESGGMAYFAGTIDAASRLDSNTLMDALKGLTPVQQHKVNGREAGHIAGPVRDYSGNIIGVLEVAMDRSYYAEAIQSQQNEVFMIGLFALIAGIAFSFFLTRTISKPIEEVVSALNDIAAGDGDLTQRLEEQGNNELARLGKAFNKFAEKIRNLIVDVADSTKTLSGSASEMLQIAQSTRATVDEQKLGVEQVAAAINEMSASVHEVATNTTEAADFALEADRQAKQINVIVDETVQSVSKLAGEVQQIGNVTGELQKQTQNIDTVLDVIKGIAEQTNLLALNAAIEAARAGEQGRGFAVVADEVRTLASRTQESTREIQDIIESLQAGANSAVEAMQSGRKEADVTLSKASEAEDSLVTITQAIASISSMNTQIATAAQEQSAVANDINKNVSSIAVLADKSAEGVSSAQSVSDNLTRLSGRLSALVSQFKT</sequence>
<name>A0AA51X5D9_9GAMM</name>
<gene>
    <name evidence="13" type="ORF">Q9312_10505</name>
</gene>
<evidence type="ECO:0000256" key="5">
    <source>
        <dbReference type="ARBA" id="ARBA00023136"/>
    </source>
</evidence>
<evidence type="ECO:0000256" key="6">
    <source>
        <dbReference type="ARBA" id="ARBA00023224"/>
    </source>
</evidence>
<organism evidence="13 14">
    <name type="scientific">Pleionea litopenaei</name>
    <dbReference type="NCBI Taxonomy" id="3070815"/>
    <lineage>
        <taxon>Bacteria</taxon>
        <taxon>Pseudomonadati</taxon>
        <taxon>Pseudomonadota</taxon>
        <taxon>Gammaproteobacteria</taxon>
        <taxon>Oceanospirillales</taxon>
        <taxon>Pleioneaceae</taxon>
        <taxon>Pleionea</taxon>
    </lineage>
</organism>
<dbReference type="PROSITE" id="PS50192">
    <property type="entry name" value="T_SNARE"/>
    <property type="match status" value="1"/>
</dbReference>
<keyword evidence="5 9" id="KW-0472">Membrane</keyword>
<dbReference type="AlphaFoldDB" id="A0AA51X5D9"/>
<feature type="domain" description="HAMP" evidence="12">
    <location>
        <begin position="307"/>
        <end position="361"/>
    </location>
</feature>
<evidence type="ECO:0000313" key="13">
    <source>
        <dbReference type="EMBL" id="WMS85644.1"/>
    </source>
</evidence>
<dbReference type="InterPro" id="IPR003660">
    <property type="entry name" value="HAMP_dom"/>
</dbReference>
<dbReference type="Gene3D" id="1.10.287.950">
    <property type="entry name" value="Methyl-accepting chemotaxis protein"/>
    <property type="match status" value="1"/>
</dbReference>
<dbReference type="CDD" id="cd11386">
    <property type="entry name" value="MCP_signal"/>
    <property type="match status" value="1"/>
</dbReference>
<evidence type="ECO:0000256" key="1">
    <source>
        <dbReference type="ARBA" id="ARBA00004429"/>
    </source>
</evidence>
<dbReference type="GO" id="GO:0005886">
    <property type="term" value="C:plasma membrane"/>
    <property type="evidence" value="ECO:0007669"/>
    <property type="project" value="UniProtKB-SubCell"/>
</dbReference>
<evidence type="ECO:0000256" key="9">
    <source>
        <dbReference type="SAM" id="Phobius"/>
    </source>
</evidence>
<evidence type="ECO:0000256" key="3">
    <source>
        <dbReference type="ARBA" id="ARBA00022692"/>
    </source>
</evidence>
<dbReference type="Pfam" id="PF00672">
    <property type="entry name" value="HAMP"/>
    <property type="match status" value="1"/>
</dbReference>
<accession>A0AA51X5D9</accession>
<dbReference type="SUPFAM" id="SSF58104">
    <property type="entry name" value="Methyl-accepting chemotaxis protein (MCP) signaling domain"/>
    <property type="match status" value="1"/>
</dbReference>